<keyword evidence="2" id="KW-1185">Reference proteome</keyword>
<dbReference type="EMBL" id="BPVZ01000185">
    <property type="protein sequence ID" value="GKV44768.1"/>
    <property type="molecule type" value="Genomic_DNA"/>
</dbReference>
<reference evidence="1 2" key="1">
    <citation type="journal article" date="2021" name="Commun. Biol.">
        <title>The genome of Shorea leprosula (Dipterocarpaceae) highlights the ecological relevance of drought in aseasonal tropical rainforests.</title>
        <authorList>
            <person name="Ng K.K.S."/>
            <person name="Kobayashi M.J."/>
            <person name="Fawcett J.A."/>
            <person name="Hatakeyama M."/>
            <person name="Paape T."/>
            <person name="Ng C.H."/>
            <person name="Ang C.C."/>
            <person name="Tnah L.H."/>
            <person name="Lee C.T."/>
            <person name="Nishiyama T."/>
            <person name="Sese J."/>
            <person name="O'Brien M.J."/>
            <person name="Copetti D."/>
            <person name="Mohd Noor M.I."/>
            <person name="Ong R.C."/>
            <person name="Putra M."/>
            <person name="Sireger I.Z."/>
            <person name="Indrioko S."/>
            <person name="Kosugi Y."/>
            <person name="Izuno A."/>
            <person name="Isagi Y."/>
            <person name="Lee S.L."/>
            <person name="Shimizu K.K."/>
        </authorList>
    </citation>
    <scope>NUCLEOTIDE SEQUENCE [LARGE SCALE GENOMIC DNA]</scope>
    <source>
        <strain evidence="1">214</strain>
    </source>
</reference>
<gene>
    <name evidence="1" type="ORF">SLEP1_g51924</name>
</gene>
<name>A0AAV5M4P3_9ROSI</name>
<proteinExistence type="predicted"/>
<protein>
    <submittedName>
        <fullName evidence="1">Uncharacterized protein</fullName>
    </submittedName>
</protein>
<evidence type="ECO:0000313" key="2">
    <source>
        <dbReference type="Proteomes" id="UP001054252"/>
    </source>
</evidence>
<sequence length="161" mass="17246">MVLPPSPSTRIFPQKNKVSETRLTSSTSVRSLDLIDKRALNSTEISCSVVPSETNVVETDDFLSKFSLSGSFLLEDSNENSSAREVSCHSTVDVAGFVSHTVLPSIRISATSSGEKASETELFPSVFSSELIGPSDDSNDVVSISSMETIAFCDNAKLEDS</sequence>
<comment type="caution">
    <text evidence="1">The sequence shown here is derived from an EMBL/GenBank/DDBJ whole genome shotgun (WGS) entry which is preliminary data.</text>
</comment>
<dbReference type="Proteomes" id="UP001054252">
    <property type="component" value="Unassembled WGS sequence"/>
</dbReference>
<evidence type="ECO:0000313" key="1">
    <source>
        <dbReference type="EMBL" id="GKV44768.1"/>
    </source>
</evidence>
<organism evidence="1 2">
    <name type="scientific">Rubroshorea leprosula</name>
    <dbReference type="NCBI Taxonomy" id="152421"/>
    <lineage>
        <taxon>Eukaryota</taxon>
        <taxon>Viridiplantae</taxon>
        <taxon>Streptophyta</taxon>
        <taxon>Embryophyta</taxon>
        <taxon>Tracheophyta</taxon>
        <taxon>Spermatophyta</taxon>
        <taxon>Magnoliopsida</taxon>
        <taxon>eudicotyledons</taxon>
        <taxon>Gunneridae</taxon>
        <taxon>Pentapetalae</taxon>
        <taxon>rosids</taxon>
        <taxon>malvids</taxon>
        <taxon>Malvales</taxon>
        <taxon>Dipterocarpaceae</taxon>
        <taxon>Rubroshorea</taxon>
    </lineage>
</organism>
<accession>A0AAV5M4P3</accession>
<dbReference type="AlphaFoldDB" id="A0AAV5M4P3"/>